<reference evidence="1 2" key="1">
    <citation type="submission" date="2011-08" db="EMBL/GenBank/DDBJ databases">
        <authorList>
            <person name="Liu Z.J."/>
            <person name="Shi F.L."/>
            <person name="Lu J.Q."/>
            <person name="Li M."/>
            <person name="Wang Z.L."/>
        </authorList>
    </citation>
    <scope>NUCLEOTIDE SEQUENCE [LARGE SCALE GENOMIC DNA]</scope>
    <source>
        <strain evidence="1 2">USNM 41457</strain>
    </source>
</reference>
<dbReference type="InParanoid" id="J9DRR5"/>
<dbReference type="HOGENOM" id="CLU_1175415_0_0_1"/>
<proteinExistence type="predicted"/>
<gene>
    <name evidence="1" type="ORF">EDEG_00671</name>
</gene>
<dbReference type="Proteomes" id="UP000003163">
    <property type="component" value="Unassembled WGS sequence"/>
</dbReference>
<comment type="caution">
    <text evidence="1">The sequence shown here is derived from an EMBL/GenBank/DDBJ whole genome shotgun (WGS) entry which is preliminary data.</text>
</comment>
<dbReference type="AlphaFoldDB" id="J9DRR5"/>
<keyword evidence="2" id="KW-1185">Reference proteome</keyword>
<reference evidence="2" key="2">
    <citation type="submission" date="2015-07" db="EMBL/GenBank/DDBJ databases">
        <title>Contrasting host-pathogen interactions and genome evolution in two generalist and specialist microsporidian pathogens of mosquitoes.</title>
        <authorList>
            <consortium name="The Broad Institute Genomics Platform"/>
            <consortium name="The Broad Institute Genome Sequencing Center for Infectious Disease"/>
            <person name="Cuomo C.A."/>
            <person name="Sanscrainte N.D."/>
            <person name="Goldberg J.M."/>
            <person name="Heiman D."/>
            <person name="Young S."/>
            <person name="Zeng Q."/>
            <person name="Becnel J.J."/>
            <person name="Birren B.W."/>
        </authorList>
    </citation>
    <scope>NUCLEOTIDE SEQUENCE [LARGE SCALE GENOMIC DNA]</scope>
    <source>
        <strain evidence="2">USNM 41457</strain>
    </source>
</reference>
<dbReference type="OrthoDB" id="10252509at2759"/>
<protein>
    <submittedName>
        <fullName evidence="1">Uncharacterized protein</fullName>
    </submittedName>
</protein>
<name>J9DRR5_EDHAE</name>
<organism evidence="1 2">
    <name type="scientific">Edhazardia aedis (strain USNM 41457)</name>
    <name type="common">Microsporidian parasite</name>
    <dbReference type="NCBI Taxonomy" id="1003232"/>
    <lineage>
        <taxon>Eukaryota</taxon>
        <taxon>Fungi</taxon>
        <taxon>Fungi incertae sedis</taxon>
        <taxon>Microsporidia</taxon>
        <taxon>Edhazardia</taxon>
    </lineage>
</organism>
<accession>J9DRR5</accession>
<evidence type="ECO:0000313" key="2">
    <source>
        <dbReference type="Proteomes" id="UP000003163"/>
    </source>
</evidence>
<dbReference type="EMBL" id="AFBI03000008">
    <property type="protein sequence ID" value="EJW05260.1"/>
    <property type="molecule type" value="Genomic_DNA"/>
</dbReference>
<dbReference type="VEuPathDB" id="MicrosporidiaDB:EDEG_00671"/>
<evidence type="ECO:0000313" key="1">
    <source>
        <dbReference type="EMBL" id="EJW05260.1"/>
    </source>
</evidence>
<sequence>MKLKFIPLCFALLYASEPVNDIILYLINYFKTHHDYRNVILALKIISAGARNRQIIKFLNNILSQKLNKSTTKIIKFAMGLCNLGNGTLFISHKIADFRIINKKCLISLLGFVCLFMNETYAPSLEDFDCIFLSFACTVQFNHMCLLDTNLQLKKRRIFVSTVDNYIARKFSIFKCYATFVQVNNNNKKTLIDFRAKRLANGICVSNYLTDDVVRPIAEVFAPYEFSSNCDTSDSV</sequence>